<dbReference type="EMBL" id="OIVN01001515">
    <property type="protein sequence ID" value="SPC94839.1"/>
    <property type="molecule type" value="Genomic_DNA"/>
</dbReference>
<name>A0A2N9G660_FAGSY</name>
<dbReference type="AlphaFoldDB" id="A0A2N9G660"/>
<dbReference type="Pfam" id="PF03004">
    <property type="entry name" value="Transposase_24"/>
    <property type="match status" value="1"/>
</dbReference>
<reference evidence="2" key="1">
    <citation type="submission" date="2018-02" db="EMBL/GenBank/DDBJ databases">
        <authorList>
            <person name="Cohen D.B."/>
            <person name="Kent A.D."/>
        </authorList>
    </citation>
    <scope>NUCLEOTIDE SEQUENCE</scope>
</reference>
<dbReference type="Pfam" id="PF13963">
    <property type="entry name" value="Transpos_assoc"/>
    <property type="match status" value="1"/>
</dbReference>
<dbReference type="InterPro" id="IPR004252">
    <property type="entry name" value="Probable_transposase_24"/>
</dbReference>
<sequence length="370" mass="43103">MEDKILCPCKRCNHYFAKSRDDVEADLITIGIVPTYTRWFRHGEETHSETCDNLVSDDESNGNDLHEMVEDYFGASNAASWLAGEPSGNGTPEEPNDDATKFFRLLGDNEQKLYPNCKYTKLSFIVKLLHIKCLGGWTNKSFTMLLQLFNEEKLLGLEVCAYLLFIELKLQPNLRIVCLVNLEWSEVDCMEKRQGRGSTRNLKLAKEFKGKRFPITWLNGRAVGEHARSLINECTKLVREEHNVPLKVKTWRDVPYEKKRKLFDNILEFFEVEGREEDVWRQMGSSLKNYRDSLKRKWLKPYGDAIEEARANVPPGIAKDDWNDLVDWWTNEDYMEMCLINKKNRGENKIVHTSGSKSFQQRNVEEVIFI</sequence>
<dbReference type="InterPro" id="IPR029480">
    <property type="entry name" value="Transpos_assoc"/>
</dbReference>
<accession>A0A2N9G660</accession>
<evidence type="ECO:0000259" key="1">
    <source>
        <dbReference type="Pfam" id="PF13963"/>
    </source>
</evidence>
<feature type="domain" description="Transposase-associated" evidence="1">
    <location>
        <begin position="2"/>
        <end position="44"/>
    </location>
</feature>
<protein>
    <recommendedName>
        <fullName evidence="1">Transposase-associated domain-containing protein</fullName>
    </recommendedName>
</protein>
<organism evidence="2">
    <name type="scientific">Fagus sylvatica</name>
    <name type="common">Beechnut</name>
    <dbReference type="NCBI Taxonomy" id="28930"/>
    <lineage>
        <taxon>Eukaryota</taxon>
        <taxon>Viridiplantae</taxon>
        <taxon>Streptophyta</taxon>
        <taxon>Embryophyta</taxon>
        <taxon>Tracheophyta</taxon>
        <taxon>Spermatophyta</taxon>
        <taxon>Magnoliopsida</taxon>
        <taxon>eudicotyledons</taxon>
        <taxon>Gunneridae</taxon>
        <taxon>Pentapetalae</taxon>
        <taxon>rosids</taxon>
        <taxon>fabids</taxon>
        <taxon>Fagales</taxon>
        <taxon>Fagaceae</taxon>
        <taxon>Fagus</taxon>
    </lineage>
</organism>
<dbReference type="PANTHER" id="PTHR33499:SF43">
    <property type="entry name" value="TRANSPOSASE, PTTA_EN_SPM, PLANT"/>
    <property type="match status" value="1"/>
</dbReference>
<dbReference type="PANTHER" id="PTHR33499">
    <property type="entry name" value="OS12G0282400 PROTEIN-RELATED"/>
    <property type="match status" value="1"/>
</dbReference>
<proteinExistence type="predicted"/>
<evidence type="ECO:0000313" key="2">
    <source>
        <dbReference type="EMBL" id="SPC94839.1"/>
    </source>
</evidence>
<gene>
    <name evidence="2" type="ORF">FSB_LOCUS22721</name>
</gene>